<organism evidence="2 3">
    <name type="scientific">Novymonas esmeraldas</name>
    <dbReference type="NCBI Taxonomy" id="1808958"/>
    <lineage>
        <taxon>Eukaryota</taxon>
        <taxon>Discoba</taxon>
        <taxon>Euglenozoa</taxon>
        <taxon>Kinetoplastea</taxon>
        <taxon>Metakinetoplastina</taxon>
        <taxon>Trypanosomatida</taxon>
        <taxon>Trypanosomatidae</taxon>
        <taxon>Novymonas</taxon>
    </lineage>
</organism>
<dbReference type="Proteomes" id="UP001430356">
    <property type="component" value="Unassembled WGS sequence"/>
</dbReference>
<evidence type="ECO:0000256" key="1">
    <source>
        <dbReference type="SAM" id="MobiDB-lite"/>
    </source>
</evidence>
<evidence type="ECO:0000313" key="2">
    <source>
        <dbReference type="EMBL" id="KAK7194111.1"/>
    </source>
</evidence>
<dbReference type="AlphaFoldDB" id="A0AAW0ELT1"/>
<evidence type="ECO:0000313" key="3">
    <source>
        <dbReference type="Proteomes" id="UP001430356"/>
    </source>
</evidence>
<protein>
    <submittedName>
        <fullName evidence="2">Uncharacterized protein</fullName>
    </submittedName>
</protein>
<sequence>MTPTAKAKRGCADWGAEGEPVEHAQFDPKEVTTWKPWFEGKSSQEVDEVLRHIFLNDDYPHAPDVVALFAAMKRWICAANQEPFLWEDLAGSGRRMALSLLHRLNSESMPNCSEEKSARLCDRAGFNFEELDRVEKVTREMTAMKKAPPMRKESRAPACYNCHRTGHKAAQRPSLRGTRGRARRRSPPLSTRRPEGQQKTRAGPTPND</sequence>
<comment type="caution">
    <text evidence="2">The sequence shown here is derived from an EMBL/GenBank/DDBJ whole genome shotgun (WGS) entry which is preliminary data.</text>
</comment>
<gene>
    <name evidence="2" type="ORF">NESM_000324100</name>
</gene>
<name>A0AAW0ELT1_9TRYP</name>
<proteinExistence type="predicted"/>
<keyword evidence="3" id="KW-1185">Reference proteome</keyword>
<accession>A0AAW0ELT1</accession>
<feature type="region of interest" description="Disordered" evidence="1">
    <location>
        <begin position="162"/>
        <end position="208"/>
    </location>
</feature>
<dbReference type="EMBL" id="JAECZO010000031">
    <property type="protein sequence ID" value="KAK7194111.1"/>
    <property type="molecule type" value="Genomic_DNA"/>
</dbReference>
<feature type="region of interest" description="Disordered" evidence="1">
    <location>
        <begin position="1"/>
        <end position="20"/>
    </location>
</feature>
<reference evidence="2 3" key="1">
    <citation type="journal article" date="2021" name="MBio">
        <title>A New Model Trypanosomatid, Novymonas esmeraldas: Genomic Perception of Its 'Candidatus Pandoraea novymonadis' Endosymbiont.</title>
        <authorList>
            <person name="Zakharova A."/>
            <person name="Saura A."/>
            <person name="Butenko A."/>
            <person name="Podesvova L."/>
            <person name="Warmusova S."/>
            <person name="Kostygov A.Y."/>
            <person name="Nenarokova A."/>
            <person name="Lukes J."/>
            <person name="Opperdoes F.R."/>
            <person name="Yurchenko V."/>
        </authorList>
    </citation>
    <scope>NUCLEOTIDE SEQUENCE [LARGE SCALE GENOMIC DNA]</scope>
    <source>
        <strain evidence="2 3">E262AT.01</strain>
    </source>
</reference>